<accession>A0AAV5SIC0</accession>
<dbReference type="PRINTS" id="PR00114">
    <property type="entry name" value="STPHPHTASE"/>
</dbReference>
<gene>
    <name evidence="3" type="ORF">PENTCL1PPCAC_4815</name>
</gene>
<dbReference type="PANTHER" id="PTHR11668:SF491">
    <property type="entry name" value="SERINE_THREONINE-PROTEIN PHOSPHATASE"/>
    <property type="match status" value="1"/>
</dbReference>
<dbReference type="GO" id="GO:0004722">
    <property type="term" value="F:protein serine/threonine phosphatase activity"/>
    <property type="evidence" value="ECO:0007669"/>
    <property type="project" value="UniProtKB-EC"/>
</dbReference>
<dbReference type="InterPro" id="IPR050341">
    <property type="entry name" value="PP1_catalytic_subunit"/>
</dbReference>
<feature type="domain" description="Serine/threonine specific protein phosphatases" evidence="2">
    <location>
        <begin position="101"/>
        <end position="106"/>
    </location>
</feature>
<protein>
    <recommendedName>
        <fullName evidence="1">Serine/threonine-protein phosphatase</fullName>
        <ecNumber evidence="1">3.1.3.16</ecNumber>
    </recommendedName>
</protein>
<feature type="non-terminal residue" evidence="3">
    <location>
        <position position="1"/>
    </location>
</feature>
<dbReference type="AlphaFoldDB" id="A0AAV5SIC0"/>
<dbReference type="Proteomes" id="UP001432027">
    <property type="component" value="Unassembled WGS sequence"/>
</dbReference>
<comment type="caution">
    <text evidence="3">The sequence shown here is derived from an EMBL/GenBank/DDBJ whole genome shotgun (WGS) entry which is preliminary data.</text>
</comment>
<name>A0AAV5SIC0_9BILA</name>
<keyword evidence="1" id="KW-0378">Hydrolase</keyword>
<dbReference type="PROSITE" id="PS00125">
    <property type="entry name" value="SER_THR_PHOSPHATASE"/>
    <property type="match status" value="1"/>
</dbReference>
<dbReference type="Pfam" id="PF00149">
    <property type="entry name" value="Metallophos"/>
    <property type="match status" value="1"/>
</dbReference>
<feature type="non-terminal residue" evidence="3">
    <location>
        <position position="150"/>
    </location>
</feature>
<dbReference type="Gene3D" id="3.60.21.10">
    <property type="match status" value="1"/>
</dbReference>
<dbReference type="InterPro" id="IPR004843">
    <property type="entry name" value="Calcineurin-like_PHP"/>
</dbReference>
<evidence type="ECO:0000256" key="1">
    <source>
        <dbReference type="RuleBase" id="RU004273"/>
    </source>
</evidence>
<organism evidence="3 4">
    <name type="scientific">Pristionchus entomophagus</name>
    <dbReference type="NCBI Taxonomy" id="358040"/>
    <lineage>
        <taxon>Eukaryota</taxon>
        <taxon>Metazoa</taxon>
        <taxon>Ecdysozoa</taxon>
        <taxon>Nematoda</taxon>
        <taxon>Chromadorea</taxon>
        <taxon>Rhabditida</taxon>
        <taxon>Rhabditina</taxon>
        <taxon>Diplogasteromorpha</taxon>
        <taxon>Diplogasteroidea</taxon>
        <taxon>Neodiplogasteridae</taxon>
        <taxon>Pristionchus</taxon>
    </lineage>
</organism>
<sequence length="150" mass="17191">QVLFDPNDVIEVALGVYEYLKTEPVLIEDVPFGVTIVGDLHGQLHDLQRVFYRHAKDGKPGYECAKYLFLGSYVDKGQQSIEVVMALFCLKMLYPDNFFFLRGNHEFYNINMGEGFFWELLDRYLPETAEAVFWAVNDTFGFLSIAAIVG</sequence>
<dbReference type="CDD" id="cd00144">
    <property type="entry name" value="MPP_PPP_family"/>
    <property type="match status" value="1"/>
</dbReference>
<dbReference type="InterPro" id="IPR006186">
    <property type="entry name" value="Ser/Thr-sp_prot-phosphatase"/>
</dbReference>
<evidence type="ECO:0000313" key="3">
    <source>
        <dbReference type="EMBL" id="GMS82640.1"/>
    </source>
</evidence>
<dbReference type="EC" id="3.1.3.16" evidence="1"/>
<dbReference type="GO" id="GO:0005634">
    <property type="term" value="C:nucleus"/>
    <property type="evidence" value="ECO:0007669"/>
    <property type="project" value="TreeGrafter"/>
</dbReference>
<reference evidence="3" key="1">
    <citation type="submission" date="2023-10" db="EMBL/GenBank/DDBJ databases">
        <title>Genome assembly of Pristionchus species.</title>
        <authorList>
            <person name="Yoshida K."/>
            <person name="Sommer R.J."/>
        </authorList>
    </citation>
    <scope>NUCLEOTIDE SEQUENCE</scope>
    <source>
        <strain evidence="3">RS0144</strain>
    </source>
</reference>
<evidence type="ECO:0000313" key="4">
    <source>
        <dbReference type="Proteomes" id="UP001432027"/>
    </source>
</evidence>
<comment type="catalytic activity">
    <reaction evidence="1">
        <text>O-phospho-L-threonyl-[protein] + H2O = L-threonyl-[protein] + phosphate</text>
        <dbReference type="Rhea" id="RHEA:47004"/>
        <dbReference type="Rhea" id="RHEA-COMP:11060"/>
        <dbReference type="Rhea" id="RHEA-COMP:11605"/>
        <dbReference type="ChEBI" id="CHEBI:15377"/>
        <dbReference type="ChEBI" id="CHEBI:30013"/>
        <dbReference type="ChEBI" id="CHEBI:43474"/>
        <dbReference type="ChEBI" id="CHEBI:61977"/>
        <dbReference type="EC" id="3.1.3.16"/>
    </reaction>
</comment>
<dbReference type="SUPFAM" id="SSF56300">
    <property type="entry name" value="Metallo-dependent phosphatases"/>
    <property type="match status" value="1"/>
</dbReference>
<keyword evidence="4" id="KW-1185">Reference proteome</keyword>
<dbReference type="EMBL" id="BTSX01000002">
    <property type="protein sequence ID" value="GMS82640.1"/>
    <property type="molecule type" value="Genomic_DNA"/>
</dbReference>
<evidence type="ECO:0000259" key="2">
    <source>
        <dbReference type="PROSITE" id="PS00125"/>
    </source>
</evidence>
<proteinExistence type="inferred from homology"/>
<dbReference type="GO" id="GO:0005737">
    <property type="term" value="C:cytoplasm"/>
    <property type="evidence" value="ECO:0007669"/>
    <property type="project" value="TreeGrafter"/>
</dbReference>
<comment type="similarity">
    <text evidence="1">Belongs to the PPP phosphatase family.</text>
</comment>
<dbReference type="InterPro" id="IPR029052">
    <property type="entry name" value="Metallo-depent_PP-like"/>
</dbReference>
<dbReference type="PANTHER" id="PTHR11668">
    <property type="entry name" value="SERINE/THREONINE PROTEIN PHOSPHATASE"/>
    <property type="match status" value="1"/>
</dbReference>
<dbReference type="SMART" id="SM00156">
    <property type="entry name" value="PP2Ac"/>
    <property type="match status" value="1"/>
</dbReference>